<reference evidence="5 6" key="1">
    <citation type="submission" date="2020-08" db="EMBL/GenBank/DDBJ databases">
        <title>A Genomic Blueprint of the Chicken Gut Microbiome.</title>
        <authorList>
            <person name="Gilroy R."/>
            <person name="Ravi A."/>
            <person name="Getino M."/>
            <person name="Pursley I."/>
            <person name="Horton D.L."/>
            <person name="Alikhan N.-F."/>
            <person name="Baker D."/>
            <person name="Gharbi K."/>
            <person name="Hall N."/>
            <person name="Watson M."/>
            <person name="Adriaenssens E.M."/>
            <person name="Foster-Nyarko E."/>
            <person name="Jarju S."/>
            <person name="Secka A."/>
            <person name="Antonio M."/>
            <person name="Oren A."/>
            <person name="Chaudhuri R."/>
            <person name="La Ragione R.M."/>
            <person name="Hildebrand F."/>
            <person name="Pallen M.J."/>
        </authorList>
    </citation>
    <scope>NUCLEOTIDE SEQUENCE [LARGE SCALE GENOMIC DNA]</scope>
    <source>
        <strain evidence="5 6">Sa2CUA10</strain>
    </source>
</reference>
<dbReference type="SFLD" id="SFLDG01129">
    <property type="entry name" value="C1.5:_HAD__Beta-PGM__Phosphata"/>
    <property type="match status" value="1"/>
</dbReference>
<proteinExistence type="predicted"/>
<dbReference type="SFLD" id="SFLDS00003">
    <property type="entry name" value="Haloacid_Dehalogenase"/>
    <property type="match status" value="1"/>
</dbReference>
<keyword evidence="6" id="KW-1185">Reference proteome</keyword>
<comment type="cofactor">
    <cofactor evidence="1">
        <name>Mg(2+)</name>
        <dbReference type="ChEBI" id="CHEBI:18420"/>
    </cofactor>
</comment>
<evidence type="ECO:0000256" key="1">
    <source>
        <dbReference type="ARBA" id="ARBA00001946"/>
    </source>
</evidence>
<dbReference type="GO" id="GO:0016787">
    <property type="term" value="F:hydrolase activity"/>
    <property type="evidence" value="ECO:0007669"/>
    <property type="project" value="UniProtKB-KW"/>
</dbReference>
<evidence type="ECO:0000313" key="6">
    <source>
        <dbReference type="Proteomes" id="UP000603641"/>
    </source>
</evidence>
<dbReference type="InterPro" id="IPR036412">
    <property type="entry name" value="HAD-like_sf"/>
</dbReference>
<dbReference type="NCBIfam" id="TIGR01549">
    <property type="entry name" value="HAD-SF-IA-v1"/>
    <property type="match status" value="1"/>
</dbReference>
<dbReference type="PANTHER" id="PTHR46470">
    <property type="entry name" value="N-ACYLNEURAMINATE-9-PHOSPHATASE"/>
    <property type="match status" value="1"/>
</dbReference>
<accession>A0ABR8SJB0</accession>
<dbReference type="SUPFAM" id="SSF56784">
    <property type="entry name" value="HAD-like"/>
    <property type="match status" value="1"/>
</dbReference>
<evidence type="ECO:0000256" key="2">
    <source>
        <dbReference type="ARBA" id="ARBA00022723"/>
    </source>
</evidence>
<dbReference type="PRINTS" id="PR00413">
    <property type="entry name" value="HADHALOGNASE"/>
</dbReference>
<gene>
    <name evidence="5" type="ORF">H9648_05805</name>
</gene>
<dbReference type="RefSeq" id="WP_191752947.1">
    <property type="nucleotide sequence ID" value="NZ_JACSQM010000002.1"/>
</dbReference>
<dbReference type="Proteomes" id="UP000603641">
    <property type="component" value="Unassembled WGS sequence"/>
</dbReference>
<dbReference type="InterPro" id="IPR051400">
    <property type="entry name" value="HAD-like_hydrolase"/>
</dbReference>
<dbReference type="Gene3D" id="3.40.50.1000">
    <property type="entry name" value="HAD superfamily/HAD-like"/>
    <property type="match status" value="1"/>
</dbReference>
<keyword evidence="3 5" id="KW-0378">Hydrolase</keyword>
<evidence type="ECO:0000256" key="3">
    <source>
        <dbReference type="ARBA" id="ARBA00022801"/>
    </source>
</evidence>
<keyword evidence="2" id="KW-0479">Metal-binding</keyword>
<dbReference type="EMBL" id="JACSQM010000002">
    <property type="protein sequence ID" value="MBD7963565.1"/>
    <property type="molecule type" value="Genomic_DNA"/>
</dbReference>
<dbReference type="NCBIfam" id="TIGR01509">
    <property type="entry name" value="HAD-SF-IA-v3"/>
    <property type="match status" value="1"/>
</dbReference>
<dbReference type="PANTHER" id="PTHR46470:SF2">
    <property type="entry name" value="GLYCERALDEHYDE 3-PHOSPHATE PHOSPHATASE"/>
    <property type="match status" value="1"/>
</dbReference>
<dbReference type="InterPro" id="IPR006439">
    <property type="entry name" value="HAD-SF_hydro_IA"/>
</dbReference>
<name>A0ABR8SJB0_9BACL</name>
<dbReference type="Pfam" id="PF00702">
    <property type="entry name" value="Hydrolase"/>
    <property type="match status" value="1"/>
</dbReference>
<sequence length="229" mass="26303">MVKAVFFDLYETLITEWKDGRKKAKYSIEPLRIDKKIYKVEWDLRRECRMNGTFPDHQSVLRDILYSQGITPNGEAIDHVHQERVAAKSIPFQEIDHQVIELLQTLKFNGLKLGLISNAAPEEVDAWETCELADYFDEVIFSYEARVAKPQKEIYRMACEKLGVTPQESVFIGDGGSDELRGATEAGMTALQAIWFLQPMISDRIIGYPKLKKPQDLLEHEDIKSFTTC</sequence>
<keyword evidence="4" id="KW-0460">Magnesium</keyword>
<organism evidence="5 6">
    <name type="scientific">Fictibacillus norfolkensis</name>
    <dbReference type="NCBI Taxonomy" id="2762233"/>
    <lineage>
        <taxon>Bacteria</taxon>
        <taxon>Bacillati</taxon>
        <taxon>Bacillota</taxon>
        <taxon>Bacilli</taxon>
        <taxon>Bacillales</taxon>
        <taxon>Fictibacillaceae</taxon>
        <taxon>Fictibacillus</taxon>
    </lineage>
</organism>
<evidence type="ECO:0000256" key="4">
    <source>
        <dbReference type="ARBA" id="ARBA00022842"/>
    </source>
</evidence>
<dbReference type="InterPro" id="IPR023214">
    <property type="entry name" value="HAD_sf"/>
</dbReference>
<protein>
    <submittedName>
        <fullName evidence="5">HAD family hydrolase</fullName>
    </submittedName>
</protein>
<comment type="caution">
    <text evidence="5">The sequence shown here is derived from an EMBL/GenBank/DDBJ whole genome shotgun (WGS) entry which is preliminary data.</text>
</comment>
<evidence type="ECO:0000313" key="5">
    <source>
        <dbReference type="EMBL" id="MBD7963565.1"/>
    </source>
</evidence>